<dbReference type="SUPFAM" id="SSF50978">
    <property type="entry name" value="WD40 repeat-like"/>
    <property type="match status" value="1"/>
</dbReference>
<protein>
    <submittedName>
        <fullName evidence="5">Ribosome assembly protein 4 (RSA4)</fullName>
    </submittedName>
</protein>
<dbReference type="InterPro" id="IPR019775">
    <property type="entry name" value="WD40_repeat_CS"/>
</dbReference>
<feature type="non-terminal residue" evidence="5">
    <location>
        <position position="374"/>
    </location>
</feature>
<feature type="repeat" description="WD" evidence="3">
    <location>
        <begin position="254"/>
        <end position="297"/>
    </location>
</feature>
<dbReference type="PANTHER" id="PTHR22847:SF637">
    <property type="entry name" value="WD REPEAT DOMAIN 5B"/>
    <property type="match status" value="1"/>
</dbReference>
<dbReference type="GO" id="GO:1990234">
    <property type="term" value="C:transferase complex"/>
    <property type="evidence" value="ECO:0007669"/>
    <property type="project" value="UniProtKB-ARBA"/>
</dbReference>
<feature type="repeat" description="WD" evidence="3">
    <location>
        <begin position="298"/>
        <end position="344"/>
    </location>
</feature>
<dbReference type="AlphaFoldDB" id="X6M339"/>
<dbReference type="Gene3D" id="2.130.10.10">
    <property type="entry name" value="YVTN repeat-like/Quinoprotein amine dehydrogenase"/>
    <property type="match status" value="1"/>
</dbReference>
<dbReference type="Proteomes" id="UP000023152">
    <property type="component" value="Unassembled WGS sequence"/>
</dbReference>
<dbReference type="InterPro" id="IPR013083">
    <property type="entry name" value="Znf_RING/FYVE/PHD"/>
</dbReference>
<dbReference type="PROSITE" id="PS50082">
    <property type="entry name" value="WD_REPEATS_2"/>
    <property type="match status" value="2"/>
</dbReference>
<dbReference type="InterPro" id="IPR015943">
    <property type="entry name" value="WD40/YVTN_repeat-like_dom_sf"/>
</dbReference>
<evidence type="ECO:0000256" key="4">
    <source>
        <dbReference type="SAM" id="Coils"/>
    </source>
</evidence>
<keyword evidence="6" id="KW-1185">Reference proteome</keyword>
<dbReference type="SUPFAM" id="SSF49599">
    <property type="entry name" value="TRAF domain-like"/>
    <property type="match status" value="1"/>
</dbReference>
<dbReference type="Pfam" id="PF00400">
    <property type="entry name" value="WD40"/>
    <property type="match status" value="2"/>
</dbReference>
<dbReference type="EMBL" id="ASPP01025382">
    <property type="protein sequence ID" value="ETO08071.1"/>
    <property type="molecule type" value="Genomic_DNA"/>
</dbReference>
<dbReference type="InterPro" id="IPR001680">
    <property type="entry name" value="WD40_rpt"/>
</dbReference>
<keyword evidence="1 3" id="KW-0853">WD repeat</keyword>
<dbReference type="InterPro" id="IPR036322">
    <property type="entry name" value="WD40_repeat_dom_sf"/>
</dbReference>
<dbReference type="PROSITE" id="PS50294">
    <property type="entry name" value="WD_REPEATS_REGION"/>
    <property type="match status" value="1"/>
</dbReference>
<dbReference type="SMART" id="SM00320">
    <property type="entry name" value="WD40"/>
    <property type="match status" value="2"/>
</dbReference>
<sequence length="374" mass="43450">MNNQNKVKRFICLICNRVANNPVEIICGVHNNQPLIAGKYCLSTHLQNNNGKCPVGNHDGCNYHQSQTLQNQINEFDVLCLTQFEQYILDIADEKKEKENRNVCGFKGKIGNMNTHLINSCPLNKSDCWFKGFGCDYSCQKKYLEEHLINDMERHFGLVMTEFKKMRTIINKQQIELGTMQEKFKKLSDEILMLKQQKDNIFYQIQQVKQEIKINESEELKIDCNENNGNTQLLQSNTFNFDLFQSSAKLINTLSGHTDYVCNIDYSVFDDCQLICSGSSDKTVRVWDVDNNKQIQSFNGHSGYVCCAKFSQYHNNNNQNVICYSSYDKTIRFWDFKNNQQLQVFKEHTAAVYCVRCIDISLLQNDNKKNNNNK</sequence>
<accession>X6M339</accession>
<reference evidence="5 6" key="1">
    <citation type="journal article" date="2013" name="Curr. Biol.">
        <title>The Genome of the Foraminiferan Reticulomyxa filosa.</title>
        <authorList>
            <person name="Glockner G."/>
            <person name="Hulsmann N."/>
            <person name="Schleicher M."/>
            <person name="Noegel A.A."/>
            <person name="Eichinger L."/>
            <person name="Gallinger C."/>
            <person name="Pawlowski J."/>
            <person name="Sierra R."/>
            <person name="Euteneuer U."/>
            <person name="Pillet L."/>
            <person name="Moustafa A."/>
            <person name="Platzer M."/>
            <person name="Groth M."/>
            <person name="Szafranski K."/>
            <person name="Schliwa M."/>
        </authorList>
    </citation>
    <scope>NUCLEOTIDE SEQUENCE [LARGE SCALE GENOMIC DNA]</scope>
</reference>
<evidence type="ECO:0000256" key="1">
    <source>
        <dbReference type="ARBA" id="ARBA00022574"/>
    </source>
</evidence>
<gene>
    <name evidence="5" type="ORF">RFI_29317</name>
</gene>
<feature type="coiled-coil region" evidence="4">
    <location>
        <begin position="170"/>
        <end position="197"/>
    </location>
</feature>
<dbReference type="Gene3D" id="3.30.40.10">
    <property type="entry name" value="Zinc/RING finger domain, C3HC4 (zinc finger)"/>
    <property type="match status" value="1"/>
</dbReference>
<dbReference type="PANTHER" id="PTHR22847">
    <property type="entry name" value="WD40 REPEAT PROTEIN"/>
    <property type="match status" value="1"/>
</dbReference>
<evidence type="ECO:0000256" key="3">
    <source>
        <dbReference type="PROSITE-ProRule" id="PRU00221"/>
    </source>
</evidence>
<proteinExistence type="predicted"/>
<keyword evidence="4" id="KW-0175">Coiled coil</keyword>
<evidence type="ECO:0000256" key="2">
    <source>
        <dbReference type="ARBA" id="ARBA00022737"/>
    </source>
</evidence>
<evidence type="ECO:0000313" key="6">
    <source>
        <dbReference type="Proteomes" id="UP000023152"/>
    </source>
</evidence>
<name>X6M339_RETFI</name>
<comment type="caution">
    <text evidence="5">The sequence shown here is derived from an EMBL/GenBank/DDBJ whole genome shotgun (WGS) entry which is preliminary data.</text>
</comment>
<keyword evidence="2" id="KW-0677">Repeat</keyword>
<organism evidence="5 6">
    <name type="scientific">Reticulomyxa filosa</name>
    <dbReference type="NCBI Taxonomy" id="46433"/>
    <lineage>
        <taxon>Eukaryota</taxon>
        <taxon>Sar</taxon>
        <taxon>Rhizaria</taxon>
        <taxon>Retaria</taxon>
        <taxon>Foraminifera</taxon>
        <taxon>Monothalamids</taxon>
        <taxon>Reticulomyxidae</taxon>
        <taxon>Reticulomyxa</taxon>
    </lineage>
</organism>
<evidence type="ECO:0000313" key="5">
    <source>
        <dbReference type="EMBL" id="ETO08071.1"/>
    </source>
</evidence>
<dbReference type="PROSITE" id="PS00678">
    <property type="entry name" value="WD_REPEATS_1"/>
    <property type="match status" value="1"/>
</dbReference>